<dbReference type="InterPro" id="IPR014777">
    <property type="entry name" value="4pyrrole_Mease_sub1"/>
</dbReference>
<dbReference type="PROSITE" id="PS00840">
    <property type="entry name" value="SUMT_2"/>
    <property type="match status" value="1"/>
</dbReference>
<dbReference type="PANTHER" id="PTHR45790">
    <property type="entry name" value="SIROHEME SYNTHASE-RELATED"/>
    <property type="match status" value="1"/>
</dbReference>
<dbReference type="Gene3D" id="3.30.950.10">
    <property type="entry name" value="Methyltransferase, Cobalt-precorrin-4 Transmethylase, Domain 2"/>
    <property type="match status" value="1"/>
</dbReference>
<evidence type="ECO:0000256" key="2">
    <source>
        <dbReference type="ARBA" id="ARBA00022603"/>
    </source>
</evidence>
<dbReference type="EC" id="2.1.1.107" evidence="1"/>
<dbReference type="Pfam" id="PF00590">
    <property type="entry name" value="TP_methylase"/>
    <property type="match status" value="1"/>
</dbReference>
<dbReference type="CDD" id="cd11642">
    <property type="entry name" value="SUMT"/>
    <property type="match status" value="1"/>
</dbReference>
<keyword evidence="4" id="KW-0949">S-adenosyl-L-methionine</keyword>
<dbReference type="InterPro" id="IPR014776">
    <property type="entry name" value="4pyrrole_Mease_sub2"/>
</dbReference>
<proteinExistence type="predicted"/>
<dbReference type="EMBL" id="UOFU01000209">
    <property type="protein sequence ID" value="VAX00647.1"/>
    <property type="molecule type" value="Genomic_DNA"/>
</dbReference>
<dbReference type="InterPro" id="IPR035996">
    <property type="entry name" value="4pyrrol_Methylase_sf"/>
</dbReference>
<dbReference type="AlphaFoldDB" id="A0A3B1B6C4"/>
<reference evidence="7" key="1">
    <citation type="submission" date="2018-06" db="EMBL/GenBank/DDBJ databases">
        <authorList>
            <person name="Zhirakovskaya E."/>
        </authorList>
    </citation>
    <scope>NUCLEOTIDE SEQUENCE</scope>
</reference>
<name>A0A3B1B6C4_9ZZZZ</name>
<dbReference type="FunFam" id="3.30.950.10:FF:000001">
    <property type="entry name" value="Siroheme synthase"/>
    <property type="match status" value="1"/>
</dbReference>
<accession>A0A3B1B6C4</accession>
<organism evidence="7">
    <name type="scientific">hydrothermal vent metagenome</name>
    <dbReference type="NCBI Taxonomy" id="652676"/>
    <lineage>
        <taxon>unclassified sequences</taxon>
        <taxon>metagenomes</taxon>
        <taxon>ecological metagenomes</taxon>
    </lineage>
</organism>
<dbReference type="InterPro" id="IPR003043">
    <property type="entry name" value="Uropor_MeTrfase_CS"/>
</dbReference>
<dbReference type="InterPro" id="IPR000878">
    <property type="entry name" value="4pyrrol_Mease"/>
</dbReference>
<dbReference type="SUPFAM" id="SSF53790">
    <property type="entry name" value="Tetrapyrrole methylase"/>
    <property type="match status" value="1"/>
</dbReference>
<dbReference type="InterPro" id="IPR006366">
    <property type="entry name" value="CobA/CysG_C"/>
</dbReference>
<dbReference type="Gene3D" id="3.40.1010.10">
    <property type="entry name" value="Cobalt-precorrin-4 Transmethylase, Domain 1"/>
    <property type="match status" value="1"/>
</dbReference>
<dbReference type="InterPro" id="IPR050161">
    <property type="entry name" value="Siro_Cobalamin_biosynth"/>
</dbReference>
<evidence type="ECO:0000259" key="6">
    <source>
        <dbReference type="Pfam" id="PF00590"/>
    </source>
</evidence>
<evidence type="ECO:0000256" key="3">
    <source>
        <dbReference type="ARBA" id="ARBA00022679"/>
    </source>
</evidence>
<dbReference type="GO" id="GO:0004851">
    <property type="term" value="F:uroporphyrin-III C-methyltransferase activity"/>
    <property type="evidence" value="ECO:0007669"/>
    <property type="project" value="UniProtKB-EC"/>
</dbReference>
<evidence type="ECO:0000256" key="1">
    <source>
        <dbReference type="ARBA" id="ARBA00012162"/>
    </source>
</evidence>
<dbReference type="PANTHER" id="PTHR45790:SF3">
    <property type="entry name" value="S-ADENOSYL-L-METHIONINE-DEPENDENT UROPORPHYRINOGEN III METHYLTRANSFERASE, CHLOROPLASTIC"/>
    <property type="match status" value="1"/>
</dbReference>
<dbReference type="NCBIfam" id="TIGR01469">
    <property type="entry name" value="cobA_cysG_Cterm"/>
    <property type="match status" value="1"/>
</dbReference>
<feature type="domain" description="Tetrapyrrole methylase" evidence="6">
    <location>
        <begin position="7"/>
        <end position="216"/>
    </location>
</feature>
<keyword evidence="5" id="KW-0627">Porphyrin biosynthesis</keyword>
<gene>
    <name evidence="7" type="ORF">MNBD_GAMMA20-353</name>
</gene>
<evidence type="ECO:0000313" key="7">
    <source>
        <dbReference type="EMBL" id="VAX00647.1"/>
    </source>
</evidence>
<dbReference type="GO" id="GO:0032259">
    <property type="term" value="P:methylation"/>
    <property type="evidence" value="ECO:0007669"/>
    <property type="project" value="UniProtKB-KW"/>
</dbReference>
<dbReference type="FunFam" id="3.40.1010.10:FF:000001">
    <property type="entry name" value="Siroheme synthase"/>
    <property type="match status" value="1"/>
</dbReference>
<dbReference type="PROSITE" id="PS00839">
    <property type="entry name" value="SUMT_1"/>
    <property type="match status" value="1"/>
</dbReference>
<evidence type="ECO:0000256" key="5">
    <source>
        <dbReference type="ARBA" id="ARBA00023244"/>
    </source>
</evidence>
<evidence type="ECO:0000256" key="4">
    <source>
        <dbReference type="ARBA" id="ARBA00022691"/>
    </source>
</evidence>
<protein>
    <recommendedName>
        <fullName evidence="1">uroporphyrinogen-III C-methyltransferase</fullName>
        <ecNumber evidence="1">2.1.1.107</ecNumber>
    </recommendedName>
</protein>
<keyword evidence="3 7" id="KW-0808">Transferase</keyword>
<sequence>MNKIPDVYLVGAGPGDPELLTVKAQRILRRADVTVYDRLVSPAILELLPTGAKRIYVGKAAGRHHMTQDEINGLLVNLARKGHQVVRLKGGDPFIFGRGSEEAKYLHQHGFSFEIIPGITSAAGCSAYAGIPLTHRGLSSGVRIVTGHCQANQPLDLNWASLADPDTTLVIYMGLGHLSEISQKLMAAGLPETTPAAIIENGTQPKQRCCITTLVDITQQAHELDFRPPSLIVIGRVVTLAGELGCLQSDVSNLSLTQGAERLCASASP</sequence>
<keyword evidence="2 7" id="KW-0489">Methyltransferase</keyword>
<dbReference type="NCBIfam" id="NF004790">
    <property type="entry name" value="PRK06136.1"/>
    <property type="match status" value="1"/>
</dbReference>
<dbReference type="GO" id="GO:0019354">
    <property type="term" value="P:siroheme biosynthetic process"/>
    <property type="evidence" value="ECO:0007669"/>
    <property type="project" value="InterPro"/>
</dbReference>